<dbReference type="GO" id="GO:0006635">
    <property type="term" value="P:fatty acid beta-oxidation"/>
    <property type="evidence" value="ECO:0007669"/>
    <property type="project" value="UniProtKB-UniPathway"/>
</dbReference>
<accession>A0A6G8IG66</accession>
<dbReference type="GO" id="GO:0004300">
    <property type="term" value="F:enoyl-CoA hydratase activity"/>
    <property type="evidence" value="ECO:0007669"/>
    <property type="project" value="UniProtKB-ARBA"/>
</dbReference>
<dbReference type="AlphaFoldDB" id="A0A6G8IG66"/>
<keyword evidence="16" id="KW-1185">Reference proteome</keyword>
<evidence type="ECO:0000256" key="7">
    <source>
        <dbReference type="ARBA" id="ARBA00023098"/>
    </source>
</evidence>
<evidence type="ECO:0000256" key="1">
    <source>
        <dbReference type="ARBA" id="ARBA00004275"/>
    </source>
</evidence>
<dbReference type="SUPFAM" id="SSF51735">
    <property type="entry name" value="NAD(P)-binding Rossmann-fold domains"/>
    <property type="match status" value="1"/>
</dbReference>
<evidence type="ECO:0000256" key="6">
    <source>
        <dbReference type="ARBA" id="ARBA00023027"/>
    </source>
</evidence>
<keyword evidence="9" id="KW-0413">Isomerase</keyword>
<dbReference type="KEGG" id="hcz:G9Q37_07685"/>
<dbReference type="UniPathway" id="UPA00659"/>
<dbReference type="SUPFAM" id="SSF52096">
    <property type="entry name" value="ClpP/crotonase"/>
    <property type="match status" value="1"/>
</dbReference>
<dbReference type="Gene3D" id="3.90.226.10">
    <property type="entry name" value="2-enoyl-CoA Hydratase, Chain A, domain 1"/>
    <property type="match status" value="1"/>
</dbReference>
<dbReference type="FunFam" id="3.40.50.720:FF:000009">
    <property type="entry name" value="Fatty oxidation complex, alpha subunit"/>
    <property type="match status" value="1"/>
</dbReference>
<proteinExistence type="predicted"/>
<organism evidence="15 16">
    <name type="scientific">Hydrogenophaga crocea</name>
    <dbReference type="NCBI Taxonomy" id="2716225"/>
    <lineage>
        <taxon>Bacteria</taxon>
        <taxon>Pseudomonadati</taxon>
        <taxon>Pseudomonadota</taxon>
        <taxon>Betaproteobacteria</taxon>
        <taxon>Burkholderiales</taxon>
        <taxon>Comamonadaceae</taxon>
        <taxon>Hydrogenophaga</taxon>
    </lineage>
</organism>
<evidence type="ECO:0000256" key="5">
    <source>
        <dbReference type="ARBA" id="ARBA00023002"/>
    </source>
</evidence>
<dbReference type="GO" id="GO:0003857">
    <property type="term" value="F:(3S)-3-hydroxyacyl-CoA dehydrogenase (NAD+) activity"/>
    <property type="evidence" value="ECO:0007669"/>
    <property type="project" value="UniProtKB-EC"/>
</dbReference>
<keyword evidence="11" id="KW-0511">Multifunctional enzyme</keyword>
<keyword evidence="5" id="KW-0560">Oxidoreductase</keyword>
<dbReference type="SUPFAM" id="SSF48179">
    <property type="entry name" value="6-phosphogluconate dehydrogenase C-terminal domain-like"/>
    <property type="match status" value="2"/>
</dbReference>
<dbReference type="Gene3D" id="1.10.1040.50">
    <property type="match status" value="1"/>
</dbReference>
<sequence length="704" mass="76178">MTAEYKVHGDIALITLNNPPVNGLGLATRQGITNGLDQAQADPAVKAVVITGAGKAFSGGADIREFGTPKALAEPNLLSVILAVENCRKPVVAAIHSVAMGGGLELSLGCHYRIAAPGANIALPEVKLGLIPGAGGTQRLPRVIGVEAALNMIVSGEPVKSEMLAQLPGQKLFDKLAASPESLLDEALAFAREVAAKHADGSALPLVRNLPCKHKDGDAYFQFARNMVKGMAKNFPAPAKCVDAVEAATKQKFDQGMLFDREIFINLMWTPECRALRHLFTAERAASKIPDVPEDTPQRKIEKVAVIGAGTMGGGISMNFLNAGIPVTILETKQEALDRGVGVMRGNYEAQVKKGKLKQDKLDARMALLTTTLDYDAIKDADLVIEAVFEEIGVKEAVFKKLDAVMKPGAILASNTSTLDVNKIANFTQRPQDVVGLHFFSPANVMKLLEVVRGDKTAKDVMATVMSVAKKIKKTAVVSGVCDGFIGNRMIEQYGRQGGFLLDEGCTPAQVDRAIEKFGFAMGPFRMGDLAGNDIGWAIRKRRYTEKPDMKYSKTADLLCEKGRFGQKVGKGWYDYVPGKRDAIPNAEVEQMIADHRKALGITPRKISDEEIVQRLVFSLVNEAAHILEEGIANKASDIDVVYIFGYGFPVHRGGPLKYADEVGLFNVVQAMKRFQRNPLDDAKFWEPAPLIQRLVAEGKNFNG</sequence>
<evidence type="ECO:0000313" key="16">
    <source>
        <dbReference type="Proteomes" id="UP000503162"/>
    </source>
</evidence>
<dbReference type="Gene3D" id="3.40.50.720">
    <property type="entry name" value="NAD(P)-binding Rossmann-like Domain"/>
    <property type="match status" value="1"/>
</dbReference>
<keyword evidence="3" id="KW-0276">Fatty acid metabolism</keyword>
<evidence type="ECO:0000256" key="11">
    <source>
        <dbReference type="ARBA" id="ARBA00023268"/>
    </source>
</evidence>
<evidence type="ECO:0000256" key="10">
    <source>
        <dbReference type="ARBA" id="ARBA00023239"/>
    </source>
</evidence>
<feature type="domain" description="3-hydroxyacyl-CoA dehydrogenase C-terminal" evidence="13">
    <location>
        <begin position="612"/>
        <end position="700"/>
    </location>
</feature>
<comment type="pathway">
    <text evidence="2">Lipid metabolism; fatty acid beta-oxidation.</text>
</comment>
<evidence type="ECO:0000256" key="8">
    <source>
        <dbReference type="ARBA" id="ARBA00023140"/>
    </source>
</evidence>
<protein>
    <submittedName>
        <fullName evidence="15">3-hydroxyacyl-CoA dehydrogenase</fullName>
    </submittedName>
</protein>
<evidence type="ECO:0000313" key="15">
    <source>
        <dbReference type="EMBL" id="QIM52026.1"/>
    </source>
</evidence>
<reference evidence="15 16" key="1">
    <citation type="submission" date="2020-03" db="EMBL/GenBank/DDBJ databases">
        <title>Hydrogenophaga sp. nov. isolated from cyanobacterial mat.</title>
        <authorList>
            <person name="Thorat V."/>
            <person name="Kirdat K."/>
            <person name="Tiwarekar B."/>
            <person name="Costa E.D."/>
            <person name="Yadav A."/>
        </authorList>
    </citation>
    <scope>NUCLEOTIDE SEQUENCE [LARGE SCALE GENOMIC DNA]</scope>
    <source>
        <strain evidence="15 16">BA0156</strain>
    </source>
</reference>
<dbReference type="InterPro" id="IPR036291">
    <property type="entry name" value="NAD(P)-bd_dom_sf"/>
</dbReference>
<keyword evidence="6" id="KW-0520">NAD</keyword>
<dbReference type="Pfam" id="PF00725">
    <property type="entry name" value="3HCDH"/>
    <property type="match status" value="2"/>
</dbReference>
<dbReference type="InterPro" id="IPR006108">
    <property type="entry name" value="3HC_DH_C"/>
</dbReference>
<dbReference type="Pfam" id="PF02737">
    <property type="entry name" value="3HCDH_N"/>
    <property type="match status" value="1"/>
</dbReference>
<dbReference type="EMBL" id="CP049989">
    <property type="protein sequence ID" value="QIM52026.1"/>
    <property type="molecule type" value="Genomic_DNA"/>
</dbReference>
<dbReference type="PANTHER" id="PTHR23309">
    <property type="entry name" value="3-HYDROXYACYL-COA DEHYROGENASE"/>
    <property type="match status" value="1"/>
</dbReference>
<keyword evidence="7" id="KW-0443">Lipid metabolism</keyword>
<evidence type="ECO:0000256" key="9">
    <source>
        <dbReference type="ARBA" id="ARBA00023235"/>
    </source>
</evidence>
<dbReference type="InterPro" id="IPR001753">
    <property type="entry name" value="Enoyl-CoA_hydra/iso"/>
</dbReference>
<name>A0A6G8IG66_9BURK</name>
<keyword evidence="4" id="KW-0442">Lipid degradation</keyword>
<dbReference type="GO" id="GO:0016853">
    <property type="term" value="F:isomerase activity"/>
    <property type="evidence" value="ECO:0007669"/>
    <property type="project" value="UniProtKB-KW"/>
</dbReference>
<keyword evidence="10" id="KW-0456">Lyase</keyword>
<feature type="domain" description="3-hydroxyacyl-CoA dehydrogenase NAD binding" evidence="14">
    <location>
        <begin position="303"/>
        <end position="479"/>
    </location>
</feature>
<dbReference type="GO" id="GO:0070403">
    <property type="term" value="F:NAD+ binding"/>
    <property type="evidence" value="ECO:0007669"/>
    <property type="project" value="InterPro"/>
</dbReference>
<dbReference type="CDD" id="cd06558">
    <property type="entry name" value="crotonase-like"/>
    <property type="match status" value="1"/>
</dbReference>
<dbReference type="InterPro" id="IPR029045">
    <property type="entry name" value="ClpP/crotonase-like_dom_sf"/>
</dbReference>
<evidence type="ECO:0000256" key="3">
    <source>
        <dbReference type="ARBA" id="ARBA00022832"/>
    </source>
</evidence>
<evidence type="ECO:0000259" key="13">
    <source>
        <dbReference type="Pfam" id="PF00725"/>
    </source>
</evidence>
<comment type="catalytic activity">
    <reaction evidence="12">
        <text>a (3S)-3-hydroxyacyl-CoA + NAD(+) = a 3-oxoacyl-CoA + NADH + H(+)</text>
        <dbReference type="Rhea" id="RHEA:22432"/>
        <dbReference type="ChEBI" id="CHEBI:15378"/>
        <dbReference type="ChEBI" id="CHEBI:57318"/>
        <dbReference type="ChEBI" id="CHEBI:57540"/>
        <dbReference type="ChEBI" id="CHEBI:57945"/>
        <dbReference type="ChEBI" id="CHEBI:90726"/>
        <dbReference type="EC" id="1.1.1.35"/>
    </reaction>
</comment>
<evidence type="ECO:0000259" key="14">
    <source>
        <dbReference type="Pfam" id="PF02737"/>
    </source>
</evidence>
<comment type="subcellular location">
    <subcellularLocation>
        <location evidence="1">Peroxisome</location>
    </subcellularLocation>
</comment>
<dbReference type="Pfam" id="PF00378">
    <property type="entry name" value="ECH_1"/>
    <property type="match status" value="1"/>
</dbReference>
<dbReference type="RefSeq" id="WP_166226629.1">
    <property type="nucleotide sequence ID" value="NZ_CP049989.1"/>
</dbReference>
<dbReference type="InterPro" id="IPR006176">
    <property type="entry name" value="3-OHacyl-CoA_DH_NAD-bd"/>
</dbReference>
<dbReference type="Proteomes" id="UP000503162">
    <property type="component" value="Chromosome"/>
</dbReference>
<evidence type="ECO:0000256" key="4">
    <source>
        <dbReference type="ARBA" id="ARBA00022963"/>
    </source>
</evidence>
<dbReference type="InterPro" id="IPR008927">
    <property type="entry name" value="6-PGluconate_DH-like_C_sf"/>
</dbReference>
<dbReference type="FunFam" id="1.10.1040.50:FF:000006">
    <property type="entry name" value="Peroxisomal bifunctional enzyme"/>
    <property type="match status" value="1"/>
</dbReference>
<evidence type="ECO:0000256" key="2">
    <source>
        <dbReference type="ARBA" id="ARBA00005005"/>
    </source>
</evidence>
<keyword evidence="8" id="KW-0576">Peroxisome</keyword>
<gene>
    <name evidence="15" type="ORF">G9Q37_07685</name>
</gene>
<feature type="domain" description="3-hydroxyacyl-CoA dehydrogenase C-terminal" evidence="13">
    <location>
        <begin position="484"/>
        <end position="576"/>
    </location>
</feature>
<evidence type="ECO:0000256" key="12">
    <source>
        <dbReference type="ARBA" id="ARBA00049556"/>
    </source>
</evidence>